<evidence type="ECO:0000313" key="2">
    <source>
        <dbReference type="Proteomes" id="UP000239899"/>
    </source>
</evidence>
<name>A0A2P6U0W8_CHLSO</name>
<protein>
    <submittedName>
        <fullName evidence="1">Transcriptional family</fullName>
    </submittedName>
</protein>
<proteinExistence type="predicted"/>
<dbReference type="AlphaFoldDB" id="A0A2P6U0W8"/>
<dbReference type="EMBL" id="LHPG02000003">
    <property type="protein sequence ID" value="PRW59957.1"/>
    <property type="molecule type" value="Genomic_DNA"/>
</dbReference>
<evidence type="ECO:0000313" key="1">
    <source>
        <dbReference type="EMBL" id="PRW59957.1"/>
    </source>
</evidence>
<organism evidence="1 2">
    <name type="scientific">Chlorella sorokiniana</name>
    <name type="common">Freshwater green alga</name>
    <dbReference type="NCBI Taxonomy" id="3076"/>
    <lineage>
        <taxon>Eukaryota</taxon>
        <taxon>Viridiplantae</taxon>
        <taxon>Chlorophyta</taxon>
        <taxon>core chlorophytes</taxon>
        <taxon>Trebouxiophyceae</taxon>
        <taxon>Chlorellales</taxon>
        <taxon>Chlorellaceae</taxon>
        <taxon>Chlorella clade</taxon>
        <taxon>Chlorella</taxon>
    </lineage>
</organism>
<reference evidence="1 2" key="1">
    <citation type="journal article" date="2018" name="Plant J.">
        <title>Genome sequences of Chlorella sorokiniana UTEX 1602 and Micractinium conductrix SAG 241.80: implications to maltose excretion by a green alga.</title>
        <authorList>
            <person name="Arriola M.B."/>
            <person name="Velmurugan N."/>
            <person name="Zhang Y."/>
            <person name="Plunkett M.H."/>
            <person name="Hondzo H."/>
            <person name="Barney B.M."/>
        </authorList>
    </citation>
    <scope>NUCLEOTIDE SEQUENCE [LARGE SCALE GENOMIC DNA]</scope>
    <source>
        <strain evidence="2">UTEX 1602</strain>
    </source>
</reference>
<keyword evidence="2" id="KW-1185">Reference proteome</keyword>
<accession>A0A2P6U0W8</accession>
<gene>
    <name evidence="1" type="ORF">C2E21_1668</name>
</gene>
<dbReference type="Proteomes" id="UP000239899">
    <property type="component" value="Unassembled WGS sequence"/>
</dbReference>
<sequence length="117" mass="12102">MSNLPEEIAAHVARAAEELAAAAGKIPACDCEHMDPERMSKVVADVGSAERAAAEVHRAFRQLEKQHGGGALGLATLETQSLEGCTDCVAPVTDKVDLSINQLAEQASAEATGGQCC</sequence>
<comment type="caution">
    <text evidence="1">The sequence shown here is derived from an EMBL/GenBank/DDBJ whole genome shotgun (WGS) entry which is preliminary data.</text>
</comment>
<dbReference type="OrthoDB" id="10368776at2759"/>